<keyword evidence="6" id="KW-0812">Transmembrane</keyword>
<dbReference type="Proteomes" id="UP000830671">
    <property type="component" value="Chromosome 2"/>
</dbReference>
<dbReference type="InterPro" id="IPR036188">
    <property type="entry name" value="FAD/NAD-bd_sf"/>
</dbReference>
<keyword evidence="4" id="KW-0560">Oxidoreductase</keyword>
<dbReference type="SUPFAM" id="SSF51905">
    <property type="entry name" value="FAD/NAD(P)-binding domain"/>
    <property type="match status" value="1"/>
</dbReference>
<evidence type="ECO:0000259" key="9">
    <source>
        <dbReference type="Pfam" id="PF05199"/>
    </source>
</evidence>
<evidence type="ECO:0000259" key="8">
    <source>
        <dbReference type="Pfam" id="PF01494"/>
    </source>
</evidence>
<keyword evidence="2" id="KW-0285">Flavoprotein</keyword>
<sequence length="1835" mass="201232">MLCDVEARTAHVPHTLNHALTLTTSLASNIQEGLRSRRMKVKSWKDPGIGEFGSSRSNVPSFVPPPSCYLTITDGAKPKNAGKMQAHLALAAFLKSQVSRARLPGLSAFDSTQQVLPSFKRHIFFPFFLTSDQLSGDKKPGPTDVVDTCWRHMNNTFKLDNGRKAPQNHHRFTLRQTASTILALLDGWMDGVGFGSVPSSHPSSTWSRMTKPSLFCLGFFRHHPCSVLKAHPGARGMGAFVGWARATPKIQAAKNKGGVGTNSLSLEEDDESTIVLANLRLTRRRYGNAEMRFNQLSIARWTKQKSLCAAAPRISTSGLYDTSQPFTHRFAQFVRRFETVEKLRHGSCLGTLPEPIAQPRVPDICLSDNGNGALGALDTSSNSISGTWPRLPLAGPISTPLLALSELAVALAVLRSVSALRPANTTDSDELPSGAPNSRRVLDLIIASLVVKSAQRNSHPGGLQPGCQGAVAIVVLLEAQADPPCKLPLYTNAHEVVHVTNHQVPIRRGAWLPDLRPFCWGNAKPNSVNLLFIGLDLHGPPCFSKRNATMISSFVDDEIVTRARSRQPTRPEWTRVYCLMTTRLAGTNPKYILKPQLGSFAHLSWLFTVQSFTAKLSPVIHLRTHGGLPQLQHGNQPTRKSLLAYAPFVLVSFPQQIRLQRQTPAPASPLNPLGRQTAHRQMTPSPPCTDGKTRRWTLKSAHVWFSRDLLLQVDSPLTTPLARARRPPEKSARRTGHWFLGLCVGAAHGAGCLQVASRGLERLCLRRKRRRATKYRARCDSPTEARGHANESSDFDRIPINNFTTRPAEKHMCFLARFNQSMRAEAQCFPAESLRRIIDLPHNLRISPQATVNGRVRRSDHHLGPCNRVSLPSTIDIANYRVPTRARYDRAKVPVPRIKQLLLIPRSRTTPLAPGLRGLHAPKCRSVAPYPANAESPVGGIIGPRLLLEGFCNHKQRDGSHPPEETATAKERESQREEMVMERSIEMLRRTDPASMANTNPCSTTMRAAGGCQRRLVFPLPSHPHILTSVEHELPSHFYVVSRCTTELFNLITILIFLCLLTISIHFIMATLPKTIPGTAVELQLPALPTTDFWNETQWTVLMSLLEAVLPPISRPATLTDTASQIRVSDAEYAAALQLAQNTMKKPPSEEKFQEYMAHNPAKEPKFIESITRTLAALPSGAQRQLGGAMGALGTRAGTLFLTGYWTPVHLQPIEVREQILKAWQTSRLPTIRVLSKSICLLAQKAAVQTNPLFIELTDYIDMPDFQTHGEGFDFNFMQFESTGEPAVVETDVVIVGSGCGGAVAAKVLAEAGHKVLVVDKSYYYTPSQLPMSQDAGCSFLYENGGFITSDDNSLNMVAGSCWGGGGTVNWSVSLQTQGFVRKEWSEQRGLPFFTSPQFQNCLDKVCDFMGVSTDKVRHNHRNQVLLDGSRKLGWHAATAPQNTGGMEHYCGQCHLGCGSTEKQGPTVSWLPAAAGSGAKFIEGFEVEKVTFDETSGSKRATGVVGKWVSRGANGSTSAALEQRTTRQVVIKAKKVIMSAGSVSSPLVLLRSGLTNRHLGRNLYVHPCNFVGGYWKEDCKPWEGGIITSYCSSFEDLDKAGHGVKLEPTCMIPYAILSSMPWHSGLQAKLSELRFRHFGAFISLTRDRDPGRVYPDPISGRPRIDYVVSDFDRANTLEGVVALCKICYVEGATEIHAGLPGLEPFVKEDHAEPPSKEKETAAASSSASDSGDEAILDGVNDPKFVAWLDKLRRVGNAPPVAIFSSAHQMGTCRMAPNEDEGVVGPKGHVWGTENLFVADASVFPSASGVNPMITNMAIADWIAMNVGKEIKAEFS</sequence>
<feature type="domain" description="Glucose-methanol-choline oxidoreductase C-terminal" evidence="9">
    <location>
        <begin position="1661"/>
        <end position="1819"/>
    </location>
</feature>
<feature type="compositionally biased region" description="Basic and acidic residues" evidence="5">
    <location>
        <begin position="1705"/>
        <end position="1720"/>
    </location>
</feature>
<keyword evidence="3" id="KW-0274">FAD</keyword>
<evidence type="ECO:0000256" key="2">
    <source>
        <dbReference type="ARBA" id="ARBA00022630"/>
    </source>
</evidence>
<evidence type="ECO:0000313" key="10">
    <source>
        <dbReference type="EMBL" id="UQC77895.1"/>
    </source>
</evidence>
<evidence type="ECO:0000256" key="1">
    <source>
        <dbReference type="ARBA" id="ARBA00010790"/>
    </source>
</evidence>
<comment type="similarity">
    <text evidence="1">Belongs to the GMC oxidoreductase family.</text>
</comment>
<evidence type="ECO:0000256" key="6">
    <source>
        <dbReference type="SAM" id="Phobius"/>
    </source>
</evidence>
<feature type="transmembrane region" description="Helical" evidence="6">
    <location>
        <begin position="1048"/>
        <end position="1069"/>
    </location>
</feature>
<feature type="transmembrane region" description="Helical" evidence="6">
    <location>
        <begin position="738"/>
        <end position="760"/>
    </location>
</feature>
<feature type="region of interest" description="Disordered" evidence="5">
    <location>
        <begin position="955"/>
        <end position="979"/>
    </location>
</feature>
<accession>A0A9Q8SIP7</accession>
<dbReference type="Pfam" id="PF05199">
    <property type="entry name" value="GMC_oxred_C"/>
    <property type="match status" value="1"/>
</dbReference>
<evidence type="ECO:0000313" key="11">
    <source>
        <dbReference type="Proteomes" id="UP000830671"/>
    </source>
</evidence>
<evidence type="ECO:0000259" key="7">
    <source>
        <dbReference type="Pfam" id="PF00732"/>
    </source>
</evidence>
<dbReference type="GeneID" id="73337400"/>
<dbReference type="EMBL" id="CP019474">
    <property type="protein sequence ID" value="UQC77895.1"/>
    <property type="molecule type" value="Genomic_DNA"/>
</dbReference>
<dbReference type="RefSeq" id="XP_049139533.1">
    <property type="nucleotide sequence ID" value="XM_049282390.1"/>
</dbReference>
<dbReference type="InterPro" id="IPR007867">
    <property type="entry name" value="GMC_OxRtase_C"/>
</dbReference>
<name>A0A9Q8SIP7_9PEZI</name>
<dbReference type="KEGG" id="clup:CLUP02_03367"/>
<dbReference type="InterPro" id="IPR000172">
    <property type="entry name" value="GMC_OxRdtase_N"/>
</dbReference>
<evidence type="ECO:0000256" key="5">
    <source>
        <dbReference type="SAM" id="MobiDB-lite"/>
    </source>
</evidence>
<dbReference type="PANTHER" id="PTHR46056:SF12">
    <property type="entry name" value="LONG-CHAIN-ALCOHOL OXIDASE"/>
    <property type="match status" value="1"/>
</dbReference>
<dbReference type="PANTHER" id="PTHR46056">
    <property type="entry name" value="LONG-CHAIN-ALCOHOL OXIDASE"/>
    <property type="match status" value="1"/>
</dbReference>
<keyword evidence="11" id="KW-1185">Reference proteome</keyword>
<dbReference type="Pfam" id="PF00732">
    <property type="entry name" value="GMC_oxred_N"/>
    <property type="match status" value="1"/>
</dbReference>
<keyword evidence="6" id="KW-0472">Membrane</keyword>
<keyword evidence="6" id="KW-1133">Transmembrane helix</keyword>
<feature type="domain" description="FAD-binding" evidence="8">
    <location>
        <begin position="1290"/>
        <end position="1322"/>
    </location>
</feature>
<feature type="domain" description="Glucose-methanol-choline oxidoreductase N-terminal" evidence="7">
    <location>
        <begin position="1340"/>
        <end position="1568"/>
    </location>
</feature>
<dbReference type="GO" id="GO:0071949">
    <property type="term" value="F:FAD binding"/>
    <property type="evidence" value="ECO:0007669"/>
    <property type="project" value="InterPro"/>
</dbReference>
<organism evidence="10 11">
    <name type="scientific">Colletotrichum lupini</name>
    <dbReference type="NCBI Taxonomy" id="145971"/>
    <lineage>
        <taxon>Eukaryota</taxon>
        <taxon>Fungi</taxon>
        <taxon>Dikarya</taxon>
        <taxon>Ascomycota</taxon>
        <taxon>Pezizomycotina</taxon>
        <taxon>Sordariomycetes</taxon>
        <taxon>Hypocreomycetidae</taxon>
        <taxon>Glomerellales</taxon>
        <taxon>Glomerellaceae</taxon>
        <taxon>Colletotrichum</taxon>
        <taxon>Colletotrichum acutatum species complex</taxon>
    </lineage>
</organism>
<evidence type="ECO:0000256" key="3">
    <source>
        <dbReference type="ARBA" id="ARBA00022827"/>
    </source>
</evidence>
<reference evidence="10" key="1">
    <citation type="journal article" date="2021" name="Mol. Plant Microbe Interact.">
        <title>Complete Genome Sequence of the Plant-Pathogenic Fungus Colletotrichum lupini.</title>
        <authorList>
            <person name="Baroncelli R."/>
            <person name="Pensec F."/>
            <person name="Da Lio D."/>
            <person name="Boufleur T."/>
            <person name="Vicente I."/>
            <person name="Sarrocco S."/>
            <person name="Picot A."/>
            <person name="Baraldi E."/>
            <person name="Sukno S."/>
            <person name="Thon M."/>
            <person name="Le Floch G."/>
        </authorList>
    </citation>
    <scope>NUCLEOTIDE SEQUENCE</scope>
    <source>
        <strain evidence="10">IMI 504893</strain>
    </source>
</reference>
<evidence type="ECO:0000256" key="4">
    <source>
        <dbReference type="ARBA" id="ARBA00023002"/>
    </source>
</evidence>
<dbReference type="Pfam" id="PF01494">
    <property type="entry name" value="FAD_binding_3"/>
    <property type="match status" value="1"/>
</dbReference>
<proteinExistence type="inferred from homology"/>
<dbReference type="Gene3D" id="3.50.50.60">
    <property type="entry name" value="FAD/NAD(P)-binding domain"/>
    <property type="match status" value="2"/>
</dbReference>
<feature type="region of interest" description="Disordered" evidence="5">
    <location>
        <begin position="1704"/>
        <end position="1735"/>
    </location>
</feature>
<protein>
    <submittedName>
        <fullName evidence="10">GMC oxidoreductase</fullName>
    </submittedName>
</protein>
<dbReference type="InterPro" id="IPR002938">
    <property type="entry name" value="FAD-bd"/>
</dbReference>
<gene>
    <name evidence="10" type="ORF">CLUP02_03367</name>
</gene>
<dbReference type="GO" id="GO:0016614">
    <property type="term" value="F:oxidoreductase activity, acting on CH-OH group of donors"/>
    <property type="evidence" value="ECO:0007669"/>
    <property type="project" value="InterPro"/>
</dbReference>